<evidence type="ECO:0000313" key="4">
    <source>
        <dbReference type="EMBL" id="GAB1312373.1"/>
    </source>
</evidence>
<dbReference type="EMBL" id="BAAFSV010000001">
    <property type="protein sequence ID" value="GAB1312373.1"/>
    <property type="molecule type" value="Genomic_DNA"/>
</dbReference>
<organism evidence="4 5">
    <name type="scientific">Madurella fahalii</name>
    <dbReference type="NCBI Taxonomy" id="1157608"/>
    <lineage>
        <taxon>Eukaryota</taxon>
        <taxon>Fungi</taxon>
        <taxon>Dikarya</taxon>
        <taxon>Ascomycota</taxon>
        <taxon>Pezizomycotina</taxon>
        <taxon>Sordariomycetes</taxon>
        <taxon>Sordariomycetidae</taxon>
        <taxon>Sordariales</taxon>
        <taxon>Sordariales incertae sedis</taxon>
        <taxon>Madurella</taxon>
    </lineage>
</organism>
<dbReference type="InterPro" id="IPR056693">
    <property type="entry name" value="DUF7791"/>
</dbReference>
<dbReference type="Gene3D" id="3.40.50.300">
    <property type="entry name" value="P-loop containing nucleotide triphosphate hydrolases"/>
    <property type="match status" value="1"/>
</dbReference>
<keyword evidence="5" id="KW-1185">Reference proteome</keyword>
<evidence type="ECO:0000259" key="2">
    <source>
        <dbReference type="Pfam" id="PF24883"/>
    </source>
</evidence>
<dbReference type="Proteomes" id="UP001628179">
    <property type="component" value="Unassembled WGS sequence"/>
</dbReference>
<reference evidence="4 5" key="1">
    <citation type="submission" date="2024-09" db="EMBL/GenBank/DDBJ databases">
        <title>Itraconazole resistance in Madurella fahalii resulting from another homologue of gene encoding cytochrome P450 14-alpha sterol demethylase (CYP51).</title>
        <authorList>
            <person name="Yoshioka I."/>
            <person name="Fahal A.H."/>
            <person name="Kaneko S."/>
            <person name="Yaguchi T."/>
        </authorList>
    </citation>
    <scope>NUCLEOTIDE SEQUENCE [LARGE SCALE GENOMIC DNA]</scope>
    <source>
        <strain evidence="4 5">IFM 68171</strain>
    </source>
</reference>
<evidence type="ECO:0000256" key="1">
    <source>
        <dbReference type="ARBA" id="ARBA00022737"/>
    </source>
</evidence>
<dbReference type="InterPro" id="IPR027417">
    <property type="entry name" value="P-loop_NTPase"/>
</dbReference>
<sequence>MDPITSFALASSTAQLADFMFKLVSGTVAIYKSAEGAADENTAIGSIATRLQTLADEISDASELAAAGFVNETVASIAQRCGKIAKEILQVLDQLKSEDKTVWKSFMAALRTVWERRRIQDMVATLGREQASLILHLQWGVLNKQSSMHEALRQIDDRMLQLNVNHSETLQHIRDSIKWEMSEAKQEISLAVEQLRALSQAQDKPKGNDGVHPDPKGLVDSTTLTASRLVDRVGELTSMARERDGQHVFLSRLYFDTIMARQASIKPAHAQTFHWIFENSMPDGTPLHFRSWLRSGQGVFWIQGKAGSGKSTLTKFIIQSPVIRQILRAWSGKDELVIATHFFWNSGSKLQMSQTGLFRSLLFGILRHLPEAIPQICRAMPHVTEDSHQWNIEDLLLVMQCLSSQRIPKKLCFFIDGLDEYEGDHSNLIEMLQRLGSLENVKICCASRPWSCFMDAFGNDRFRLIRLEDLTKGDIRNYVEDNFKKHVQFRKHQDDPEYKALVEEVVERACGVFLWVFLVVRSLLDGLTYADRVSDLKARLNALPPDLEAFFLHIMDSVDPFYRQQSSEVFLLAAHAPESLPLAIFTILDDIDDNPSKLLSMSLTARGLGSLDTWRDRMVRRLDARSKGLIEIKSVLETLAQERYIHLRAEFLHRTVRDFLLTADVNTMLRQKCRRDFSPANRLLQAYLVLLRSSEIIQIPKVKEYLETFVYFAWRVEQEQGLAPMALMNAAEQAVSKLGWPSCAPSHASRCRTLFALALDRGLYLYATKALRQDPDRIKSEMSLNEYSLLSLLLVPSEAPYHRWNISVELAKLLLEQGASPSARGKKDKGSAFETLLGELDKRPLQSTWKSELGLEYAEAKAVIAAMIAKGAPLNRDIGRVVEAEVFSWPK</sequence>
<dbReference type="InterPro" id="IPR056884">
    <property type="entry name" value="NPHP3-like_N"/>
</dbReference>
<keyword evidence="1" id="KW-0677">Repeat</keyword>
<feature type="domain" description="Nephrocystin 3-like N-terminal" evidence="2">
    <location>
        <begin position="273"/>
        <end position="448"/>
    </location>
</feature>
<feature type="domain" description="DUF7791" evidence="3">
    <location>
        <begin position="557"/>
        <end position="694"/>
    </location>
</feature>
<evidence type="ECO:0000313" key="5">
    <source>
        <dbReference type="Proteomes" id="UP001628179"/>
    </source>
</evidence>
<dbReference type="PANTHER" id="PTHR10039">
    <property type="entry name" value="AMELOGENIN"/>
    <property type="match status" value="1"/>
</dbReference>
<dbReference type="PANTHER" id="PTHR10039:SF5">
    <property type="entry name" value="NACHT DOMAIN-CONTAINING PROTEIN"/>
    <property type="match status" value="1"/>
</dbReference>
<gene>
    <name evidence="4" type="ORF">MFIFM68171_02583</name>
</gene>
<proteinExistence type="predicted"/>
<protein>
    <submittedName>
        <fullName evidence="4">NACHT domain-containing protein</fullName>
    </submittedName>
</protein>
<dbReference type="Pfam" id="PF24883">
    <property type="entry name" value="NPHP3_N"/>
    <property type="match status" value="1"/>
</dbReference>
<dbReference type="SUPFAM" id="SSF52540">
    <property type="entry name" value="P-loop containing nucleoside triphosphate hydrolases"/>
    <property type="match status" value="1"/>
</dbReference>
<name>A0ABQ0G3N7_9PEZI</name>
<dbReference type="Pfam" id="PF25053">
    <property type="entry name" value="DUF7791"/>
    <property type="match status" value="1"/>
</dbReference>
<comment type="caution">
    <text evidence="4">The sequence shown here is derived from an EMBL/GenBank/DDBJ whole genome shotgun (WGS) entry which is preliminary data.</text>
</comment>
<dbReference type="RefSeq" id="XP_070914106.1">
    <property type="nucleotide sequence ID" value="XM_071058005.1"/>
</dbReference>
<evidence type="ECO:0000259" key="3">
    <source>
        <dbReference type="Pfam" id="PF25053"/>
    </source>
</evidence>
<accession>A0ABQ0G3N7</accession>
<dbReference type="GeneID" id="98173328"/>